<dbReference type="InterPro" id="IPR022291">
    <property type="entry name" value="Bacteriocin_synth_cyclodeHase"/>
</dbReference>
<proteinExistence type="predicted"/>
<name>A0A0F6Y0S1_BRELA</name>
<gene>
    <name evidence="1" type="ORF">EX87_20865</name>
</gene>
<dbReference type="EMBL" id="CP011076">
    <property type="protein sequence ID" value="AKF96016.1"/>
    <property type="molecule type" value="Genomic_DNA"/>
</dbReference>
<geneLocation type="plasmid" evidence="1">
    <name>unnamed2</name>
</geneLocation>
<accession>A0A0F6Y0S1</accession>
<dbReference type="Gene3D" id="3.40.50.720">
    <property type="entry name" value="NAD(P)-binding Rossmann-like Domain"/>
    <property type="match status" value="1"/>
</dbReference>
<dbReference type="NCBIfam" id="TIGR03882">
    <property type="entry name" value="cyclo_dehyd_2"/>
    <property type="match status" value="1"/>
</dbReference>
<protein>
    <recommendedName>
        <fullName evidence="2">TOMM leader peptide-binding protein</fullName>
    </recommendedName>
</protein>
<evidence type="ECO:0000313" key="1">
    <source>
        <dbReference type="EMBL" id="AKF96016.1"/>
    </source>
</evidence>
<evidence type="ECO:0008006" key="2">
    <source>
        <dbReference type="Google" id="ProtNLM"/>
    </source>
</evidence>
<organism evidence="1">
    <name type="scientific">Brevibacillus laterosporus</name>
    <name type="common">Bacillus laterosporus</name>
    <dbReference type="NCBI Taxonomy" id="1465"/>
    <lineage>
        <taxon>Bacteria</taxon>
        <taxon>Bacillati</taxon>
        <taxon>Bacillota</taxon>
        <taxon>Bacilli</taxon>
        <taxon>Bacillales</taxon>
        <taxon>Paenibacillaceae</taxon>
        <taxon>Brevibacillus</taxon>
    </lineage>
</organism>
<reference evidence="1" key="1">
    <citation type="submission" date="2015-03" db="EMBL/GenBank/DDBJ databases">
        <title>MIGS Cultured Bacterial/Archaeal sample from Brevibacillus laterosporus.</title>
        <authorList>
            <person name="Zeng D."/>
            <person name="Zhu L."/>
            <person name="Dong G."/>
            <person name="Ye W."/>
            <person name="Ren D."/>
            <person name="Wu L."/>
            <person name="Xu J."/>
            <person name="Li G."/>
            <person name="Guo L."/>
        </authorList>
    </citation>
    <scope>NUCLEOTIDE SEQUENCE</scope>
    <source>
        <strain evidence="1">B9</strain>
        <plasmid evidence="1">unnamed2</plasmid>
    </source>
</reference>
<sequence>MKPIHVIAVGTFGTEVANQIVSRAPETVVTHMPAPYTQLPTHLFPVARIHVLASWRAVSQLSNQMDEYSYRWKIPWLPVVMDHPYLRMGPFVDTSEGACYHCFEKRYLQHSPTPEYIEALNSYYDAHPEAGPKGFLRVFASLSAAQVIHLEKCYRQESTSISGSLWQINILTSEPLQTQVIGVHGCPRCGLGRQEEDRSVAQLRVDLKNLIKEPTISKKELIQS</sequence>
<dbReference type="RefSeq" id="WP_035293182.1">
    <property type="nucleotide sequence ID" value="NZ_CP011076.1"/>
</dbReference>
<dbReference type="AlphaFoldDB" id="A0A0F6Y0S1"/>
<keyword evidence="1" id="KW-0614">Plasmid</keyword>